<evidence type="ECO:0000313" key="2">
    <source>
        <dbReference type="EMBL" id="KAK9829318.1"/>
    </source>
</evidence>
<gene>
    <name evidence="2" type="ORF">WJX72_005180</name>
</gene>
<dbReference type="PANTHER" id="PTHR10285">
    <property type="entry name" value="URIDINE KINASE"/>
    <property type="match status" value="1"/>
</dbReference>
<dbReference type="AlphaFoldDB" id="A0AAW1R6N4"/>
<evidence type="ECO:0000259" key="1">
    <source>
        <dbReference type="Pfam" id="PF00485"/>
    </source>
</evidence>
<keyword evidence="3" id="KW-1185">Reference proteome</keyword>
<dbReference type="GO" id="GO:0005524">
    <property type="term" value="F:ATP binding"/>
    <property type="evidence" value="ECO:0007669"/>
    <property type="project" value="InterPro"/>
</dbReference>
<dbReference type="InterPro" id="IPR006083">
    <property type="entry name" value="PRK/URK"/>
</dbReference>
<protein>
    <recommendedName>
        <fullName evidence="1">Phosphoribulokinase/uridine kinase domain-containing protein</fullName>
    </recommendedName>
</protein>
<dbReference type="Pfam" id="PF00485">
    <property type="entry name" value="PRK"/>
    <property type="match status" value="1"/>
</dbReference>
<dbReference type="SUPFAM" id="SSF52540">
    <property type="entry name" value="P-loop containing nucleoside triphosphate hydrolases"/>
    <property type="match status" value="1"/>
</dbReference>
<evidence type="ECO:0000313" key="3">
    <source>
        <dbReference type="Proteomes" id="UP001489004"/>
    </source>
</evidence>
<dbReference type="EMBL" id="JALJOR010000001">
    <property type="protein sequence ID" value="KAK9829318.1"/>
    <property type="molecule type" value="Genomic_DNA"/>
</dbReference>
<feature type="domain" description="Phosphoribulokinase/uridine kinase" evidence="1">
    <location>
        <begin position="118"/>
        <end position="243"/>
    </location>
</feature>
<name>A0AAW1R6N4_9CHLO</name>
<dbReference type="Gene3D" id="3.40.50.300">
    <property type="entry name" value="P-loop containing nucleotide triphosphate hydrolases"/>
    <property type="match status" value="1"/>
</dbReference>
<comment type="caution">
    <text evidence="2">The sequence shown here is derived from an EMBL/GenBank/DDBJ whole genome shotgun (WGS) entry which is preliminary data.</text>
</comment>
<dbReference type="GO" id="GO:0016301">
    <property type="term" value="F:kinase activity"/>
    <property type="evidence" value="ECO:0007669"/>
    <property type="project" value="InterPro"/>
</dbReference>
<dbReference type="InterPro" id="IPR027417">
    <property type="entry name" value="P-loop_NTPase"/>
</dbReference>
<dbReference type="Proteomes" id="UP001489004">
    <property type="component" value="Unassembled WGS sequence"/>
</dbReference>
<sequence length="369" mass="41172">MAPLDAYASRNGRLVAGRGLHALPAEQLSTVSAHLEEYIMAGPLLQTCGLSQQEVREGLRFWVELGDVLISNLGFPGRDKLNEIQRMRIYHYYLPVYFWCRKQLERHRRDDPTGRPLVIGMSAPQGCGKTTLVEELQALFAYTEDRAAVFSVDDCYLTFQEQQALAVNSNGNRLLELRGNAGSHDLQLGSDTLLALQETTSADKQVTLPRYDKSKHQGRGDRADPAVWPTLKGPISVVLFEGWMLGFAPVSQEAAAQVDPDLVAVNEYLAGYREQWDRFVDSWLVVKVDDPQNVYQWRLQAEAMMKASGKAGMSEAQVADFVDRYMPAYKAYLPGLYTKGPTTAQPGKLLVVAVDRNRGLVPQQPPPIM</sequence>
<accession>A0AAW1R6N4</accession>
<proteinExistence type="predicted"/>
<reference evidence="2 3" key="1">
    <citation type="journal article" date="2024" name="Nat. Commun.">
        <title>Phylogenomics reveals the evolutionary origins of lichenization in chlorophyte algae.</title>
        <authorList>
            <person name="Puginier C."/>
            <person name="Libourel C."/>
            <person name="Otte J."/>
            <person name="Skaloud P."/>
            <person name="Haon M."/>
            <person name="Grisel S."/>
            <person name="Petersen M."/>
            <person name="Berrin J.G."/>
            <person name="Delaux P.M."/>
            <person name="Dal Grande F."/>
            <person name="Keller J."/>
        </authorList>
    </citation>
    <scope>NUCLEOTIDE SEQUENCE [LARGE SCALE GENOMIC DNA]</scope>
    <source>
        <strain evidence="2 3">SAG 2043</strain>
    </source>
</reference>
<organism evidence="2 3">
    <name type="scientific">[Myrmecia] bisecta</name>
    <dbReference type="NCBI Taxonomy" id="41462"/>
    <lineage>
        <taxon>Eukaryota</taxon>
        <taxon>Viridiplantae</taxon>
        <taxon>Chlorophyta</taxon>
        <taxon>core chlorophytes</taxon>
        <taxon>Trebouxiophyceae</taxon>
        <taxon>Trebouxiales</taxon>
        <taxon>Trebouxiaceae</taxon>
        <taxon>Myrmecia</taxon>
    </lineage>
</organism>